<dbReference type="InterPro" id="IPR012337">
    <property type="entry name" value="RNaseH-like_sf"/>
</dbReference>
<dbReference type="GO" id="GO:0003677">
    <property type="term" value="F:DNA binding"/>
    <property type="evidence" value="ECO:0007669"/>
    <property type="project" value="InterPro"/>
</dbReference>
<dbReference type="KEGG" id="dku:Desku_2062"/>
<proteinExistence type="predicted"/>
<dbReference type="GO" id="GO:0006313">
    <property type="term" value="P:DNA transposition"/>
    <property type="evidence" value="ECO:0007669"/>
    <property type="project" value="InterPro"/>
</dbReference>
<sequence length="554" mass="64286">MGLSKNVVPRIPFTVFEYPILPCYNDYAMFVRTKTFANKDGTKRTYLQIVEGVRENGKVRQKVVANLGRIEDVQSGSLDRLIESLAKFSKKRWVQAEAARLMILEAKEWGTELIFRHLWEKLGLAAIIKNLLEKTEITSPLDEAIYAMVLNRISDPLSKRAVNEWVNEIYRPAFKELELHHFYRALDFLILHKETIELELFEQTKNLFNLELDLVFWDTTSTYFTGNGPEGLAEYGYSKDYRSDRVQIIVGVLMTREGIPVAHQVFPGNTADIETFKKVIHDTRTRFLLRRVIFVADRGMVSTTLLDELYKEHIEYIVGVKMRRMQAVAEVLKTGGRYKEVAENLKVKEVWHDANRYIICYNPMEAEHDRKAREEIVKKLEKQLNEKGLKSMLSNSGYSRFLKISGANVAVDQKALEEDARYDGKYVLRTNSQLDTAEAALAYKELWRVERAFRELKSTLDLRPIYHWKDRRVRAHVMVCFLALVLESAFYRYLKLAGSQVEYLYLMRDLKNLKAVELTLEGIRYLCRTELPGNAFQAFKALGIGVPNHVIIIN</sequence>
<reference evidence="3" key="1">
    <citation type="submission" date="2011-05" db="EMBL/GenBank/DDBJ databases">
        <title>Complete sequence of Desulfotomaculum kuznetsovii DSM 6115.</title>
        <authorList>
            <person name="Lucas S."/>
            <person name="Han J."/>
            <person name="Lapidus A."/>
            <person name="Cheng J.-F."/>
            <person name="Goodwin L."/>
            <person name="Pitluck S."/>
            <person name="Peters L."/>
            <person name="Mikhailova N."/>
            <person name="Lu M."/>
            <person name="Saunders E."/>
            <person name="Han C."/>
            <person name="Tapia R."/>
            <person name="Land M."/>
            <person name="Hauser L."/>
            <person name="Kyrpides N."/>
            <person name="Ivanova N."/>
            <person name="Pagani I."/>
            <person name="Nazina T."/>
            <person name="Ivanova A."/>
            <person name="Parshina S."/>
            <person name="Kuever J."/>
            <person name="Muyzer G."/>
            <person name="Plugge C."/>
            <person name="Stams A."/>
            <person name="Woyke T."/>
        </authorList>
    </citation>
    <scope>NUCLEOTIDE SEQUENCE [LARGE SCALE GENOMIC DNA]</scope>
    <source>
        <strain evidence="3">DSM 6115 / VKM B-1805 / 17</strain>
    </source>
</reference>
<dbReference type="EMBL" id="CP002770">
    <property type="protein sequence ID" value="AEG15616.1"/>
    <property type="molecule type" value="Genomic_DNA"/>
</dbReference>
<dbReference type="SUPFAM" id="SSF53098">
    <property type="entry name" value="Ribonuclease H-like"/>
    <property type="match status" value="1"/>
</dbReference>
<dbReference type="InterPro" id="IPR002559">
    <property type="entry name" value="Transposase_11"/>
</dbReference>
<dbReference type="InterPro" id="IPR047654">
    <property type="entry name" value="IS1634_transpos"/>
</dbReference>
<feature type="domain" description="Transposase IS4-like" evidence="1">
    <location>
        <begin position="233"/>
        <end position="486"/>
    </location>
</feature>
<keyword evidence="3" id="KW-1185">Reference proteome</keyword>
<organism evidence="2 3">
    <name type="scientific">Desulfofundulus kuznetsovii (strain DSM 6115 / VKM B-1805 / 17)</name>
    <name type="common">Desulfotomaculum kuznetsovii</name>
    <dbReference type="NCBI Taxonomy" id="760568"/>
    <lineage>
        <taxon>Bacteria</taxon>
        <taxon>Bacillati</taxon>
        <taxon>Bacillota</taxon>
        <taxon>Clostridia</taxon>
        <taxon>Eubacteriales</taxon>
        <taxon>Peptococcaceae</taxon>
        <taxon>Desulfofundulus</taxon>
    </lineage>
</organism>
<dbReference type="PANTHER" id="PTHR34614:SF2">
    <property type="entry name" value="TRANSPOSASE IS4-LIKE DOMAIN-CONTAINING PROTEIN"/>
    <property type="match status" value="1"/>
</dbReference>
<dbReference type="NCBIfam" id="NF033559">
    <property type="entry name" value="transpos_IS1634"/>
    <property type="match status" value="1"/>
</dbReference>
<dbReference type="Proteomes" id="UP000009229">
    <property type="component" value="Chromosome"/>
</dbReference>
<accession>A0AAU8PC25</accession>
<dbReference type="PANTHER" id="PTHR34614">
    <property type="match status" value="1"/>
</dbReference>
<evidence type="ECO:0000313" key="3">
    <source>
        <dbReference type="Proteomes" id="UP000009229"/>
    </source>
</evidence>
<dbReference type="AlphaFoldDB" id="A0AAU8PC25"/>
<evidence type="ECO:0000259" key="1">
    <source>
        <dbReference type="Pfam" id="PF01609"/>
    </source>
</evidence>
<evidence type="ECO:0000313" key="2">
    <source>
        <dbReference type="EMBL" id="AEG15616.1"/>
    </source>
</evidence>
<dbReference type="GO" id="GO:0004803">
    <property type="term" value="F:transposase activity"/>
    <property type="evidence" value="ECO:0007669"/>
    <property type="project" value="InterPro"/>
</dbReference>
<gene>
    <name evidence="2" type="ordered locus">Desku_2062</name>
</gene>
<name>A0AAU8PC25_DESK7</name>
<protein>
    <submittedName>
        <fullName evidence="2">Transposase IS4 family protein</fullName>
    </submittedName>
</protein>
<dbReference type="Pfam" id="PF01609">
    <property type="entry name" value="DDE_Tnp_1"/>
    <property type="match status" value="1"/>
</dbReference>